<gene>
    <name evidence="1" type="ORF">SARC_13266</name>
</gene>
<proteinExistence type="predicted"/>
<dbReference type="Pfam" id="PF04114">
    <property type="entry name" value="Gaa1"/>
    <property type="match status" value="1"/>
</dbReference>
<dbReference type="InterPro" id="IPR007246">
    <property type="entry name" value="Gaa1"/>
</dbReference>
<feature type="non-terminal residue" evidence="1">
    <location>
        <position position="1"/>
    </location>
</feature>
<accession>A0A0L0FBQ4</accession>
<sequence>VVTGVNTYAIFRPPRADGKEALLLNVPYGLLNGKRNDHALSLSMALMVILY</sequence>
<protein>
    <submittedName>
        <fullName evidence="1">Uncharacterized protein</fullName>
    </submittedName>
</protein>
<reference evidence="1 2" key="1">
    <citation type="submission" date="2011-02" db="EMBL/GenBank/DDBJ databases">
        <title>The Genome Sequence of Sphaeroforma arctica JP610.</title>
        <authorList>
            <consortium name="The Broad Institute Genome Sequencing Platform"/>
            <person name="Russ C."/>
            <person name="Cuomo C."/>
            <person name="Young S.K."/>
            <person name="Zeng Q."/>
            <person name="Gargeya S."/>
            <person name="Alvarado L."/>
            <person name="Berlin A."/>
            <person name="Chapman S.B."/>
            <person name="Chen Z."/>
            <person name="Freedman E."/>
            <person name="Gellesch M."/>
            <person name="Goldberg J."/>
            <person name="Griggs A."/>
            <person name="Gujja S."/>
            <person name="Heilman E."/>
            <person name="Heiman D."/>
            <person name="Howarth C."/>
            <person name="Mehta T."/>
            <person name="Neiman D."/>
            <person name="Pearson M."/>
            <person name="Roberts A."/>
            <person name="Saif S."/>
            <person name="Shea T."/>
            <person name="Shenoy N."/>
            <person name="Sisk P."/>
            <person name="Stolte C."/>
            <person name="Sykes S."/>
            <person name="White J."/>
            <person name="Yandava C."/>
            <person name="Burger G."/>
            <person name="Gray M.W."/>
            <person name="Holland P.W.H."/>
            <person name="King N."/>
            <person name="Lang F.B.F."/>
            <person name="Roger A.J."/>
            <person name="Ruiz-Trillo I."/>
            <person name="Haas B."/>
            <person name="Nusbaum C."/>
            <person name="Birren B."/>
        </authorList>
    </citation>
    <scope>NUCLEOTIDE SEQUENCE [LARGE SCALE GENOMIC DNA]</scope>
    <source>
        <strain evidence="1 2">JP610</strain>
    </source>
</reference>
<dbReference type="GO" id="GO:0042765">
    <property type="term" value="C:GPI-anchor transamidase complex"/>
    <property type="evidence" value="ECO:0007669"/>
    <property type="project" value="InterPro"/>
</dbReference>
<dbReference type="GeneID" id="25913770"/>
<dbReference type="Proteomes" id="UP000054560">
    <property type="component" value="Unassembled WGS sequence"/>
</dbReference>
<feature type="non-terminal residue" evidence="1">
    <location>
        <position position="51"/>
    </location>
</feature>
<evidence type="ECO:0000313" key="2">
    <source>
        <dbReference type="Proteomes" id="UP000054560"/>
    </source>
</evidence>
<dbReference type="RefSeq" id="XP_014148082.1">
    <property type="nucleotide sequence ID" value="XM_014292607.1"/>
</dbReference>
<keyword evidence="2" id="KW-1185">Reference proteome</keyword>
<evidence type="ECO:0000313" key="1">
    <source>
        <dbReference type="EMBL" id="KNC74180.1"/>
    </source>
</evidence>
<dbReference type="AlphaFoldDB" id="A0A0L0FBQ4"/>
<dbReference type="EMBL" id="KQ244677">
    <property type="protein sequence ID" value="KNC74180.1"/>
    <property type="molecule type" value="Genomic_DNA"/>
</dbReference>
<dbReference type="OrthoDB" id="445301at2759"/>
<organism evidence="1 2">
    <name type="scientific">Sphaeroforma arctica JP610</name>
    <dbReference type="NCBI Taxonomy" id="667725"/>
    <lineage>
        <taxon>Eukaryota</taxon>
        <taxon>Ichthyosporea</taxon>
        <taxon>Ichthyophonida</taxon>
        <taxon>Sphaeroforma</taxon>
    </lineage>
</organism>
<name>A0A0L0FBQ4_9EUKA</name>